<feature type="domain" description="Thiamine phosphate synthase/TenI" evidence="10">
    <location>
        <begin position="3"/>
        <end position="167"/>
    </location>
</feature>
<dbReference type="GO" id="GO:0005737">
    <property type="term" value="C:cytoplasm"/>
    <property type="evidence" value="ECO:0007669"/>
    <property type="project" value="TreeGrafter"/>
</dbReference>
<comment type="catalytic activity">
    <reaction evidence="8">
        <text>2-(2-carboxy-4-methylthiazol-5-yl)ethyl phosphate + 4-amino-2-methyl-5-(diphosphooxymethyl)pyrimidine + 2 H(+) = thiamine phosphate + CO2 + diphosphate</text>
        <dbReference type="Rhea" id="RHEA:47848"/>
        <dbReference type="ChEBI" id="CHEBI:15378"/>
        <dbReference type="ChEBI" id="CHEBI:16526"/>
        <dbReference type="ChEBI" id="CHEBI:33019"/>
        <dbReference type="ChEBI" id="CHEBI:37575"/>
        <dbReference type="ChEBI" id="CHEBI:57841"/>
        <dbReference type="ChEBI" id="CHEBI:62890"/>
        <dbReference type="EC" id="2.5.1.3"/>
    </reaction>
</comment>
<sequence length="209" mass="20885">MPARVAAAVSGGVDVVQVRDKDLPGQAVFSLTSTLRSVTEGRALLLVNERADVAVAGGADGVQLGEAAMSADLVRRVVGEQAIVGRSVHSVEGALEAAATSADFLLVGTMFATRSHPGEEPAGPGLLTRIRDAGVSLPLVAIGGIDTTNVADVMGAGAWGAAVITSILASDDPEAAAKGLKSAMLAAIGLQPDPEITGSVTEHATSNGR</sequence>
<comment type="pathway">
    <text evidence="1">Cofactor biosynthesis; thiamine diphosphate biosynthesis; thiamine phosphate from 4-amino-2-methyl-5-diphosphomethylpyrimidine and 4-methyl-5-(2-phosphoethyl)-thiazole: step 1/1.</text>
</comment>
<keyword evidence="6" id="KW-0784">Thiamine biosynthesis</keyword>
<dbReference type="Proteomes" id="UP001174909">
    <property type="component" value="Unassembled WGS sequence"/>
</dbReference>
<evidence type="ECO:0000256" key="5">
    <source>
        <dbReference type="ARBA" id="ARBA00022842"/>
    </source>
</evidence>
<dbReference type="Pfam" id="PF02581">
    <property type="entry name" value="TMP-TENI"/>
    <property type="match status" value="1"/>
</dbReference>
<comment type="catalytic activity">
    <reaction evidence="9">
        <text>2-[(2R,5Z)-2-carboxy-4-methylthiazol-5(2H)-ylidene]ethyl phosphate + 4-amino-2-methyl-5-(diphosphooxymethyl)pyrimidine + 2 H(+) = thiamine phosphate + CO2 + diphosphate</text>
        <dbReference type="Rhea" id="RHEA:47844"/>
        <dbReference type="ChEBI" id="CHEBI:15378"/>
        <dbReference type="ChEBI" id="CHEBI:16526"/>
        <dbReference type="ChEBI" id="CHEBI:33019"/>
        <dbReference type="ChEBI" id="CHEBI:37575"/>
        <dbReference type="ChEBI" id="CHEBI:57841"/>
        <dbReference type="ChEBI" id="CHEBI:62899"/>
        <dbReference type="EC" id="2.5.1.3"/>
    </reaction>
</comment>
<evidence type="ECO:0000313" key="12">
    <source>
        <dbReference type="Proteomes" id="UP001174909"/>
    </source>
</evidence>
<dbReference type="InterPro" id="IPR022998">
    <property type="entry name" value="ThiamineP_synth_TenI"/>
</dbReference>
<comment type="caution">
    <text evidence="11">The sequence shown here is derived from an EMBL/GenBank/DDBJ whole genome shotgun (WGS) entry which is preliminary data.</text>
</comment>
<dbReference type="NCBIfam" id="TIGR00693">
    <property type="entry name" value="thiE"/>
    <property type="match status" value="1"/>
</dbReference>
<dbReference type="GO" id="GO:0004789">
    <property type="term" value="F:thiamine-phosphate diphosphorylase activity"/>
    <property type="evidence" value="ECO:0007669"/>
    <property type="project" value="UniProtKB-EC"/>
</dbReference>
<dbReference type="Gene3D" id="3.20.20.70">
    <property type="entry name" value="Aldolase class I"/>
    <property type="match status" value="1"/>
</dbReference>
<evidence type="ECO:0000259" key="10">
    <source>
        <dbReference type="Pfam" id="PF02581"/>
    </source>
</evidence>
<evidence type="ECO:0000256" key="7">
    <source>
        <dbReference type="ARBA" id="ARBA00047334"/>
    </source>
</evidence>
<evidence type="ECO:0000256" key="2">
    <source>
        <dbReference type="ARBA" id="ARBA00012830"/>
    </source>
</evidence>
<accession>A0AA35QV48</accession>
<gene>
    <name evidence="11" type="ORF">GBAR_LOCUS863</name>
</gene>
<proteinExistence type="inferred from homology"/>
<protein>
    <recommendedName>
        <fullName evidence="2">thiamine phosphate synthase</fullName>
        <ecNumber evidence="2">2.5.1.3</ecNumber>
    </recommendedName>
</protein>
<dbReference type="PANTHER" id="PTHR20857">
    <property type="entry name" value="THIAMINE-PHOSPHATE PYROPHOSPHORYLASE"/>
    <property type="match status" value="1"/>
</dbReference>
<dbReference type="EC" id="2.5.1.3" evidence="2"/>
<dbReference type="InterPro" id="IPR034291">
    <property type="entry name" value="TMP_synthase"/>
</dbReference>
<dbReference type="GO" id="GO:0009228">
    <property type="term" value="P:thiamine biosynthetic process"/>
    <property type="evidence" value="ECO:0007669"/>
    <property type="project" value="UniProtKB-KW"/>
</dbReference>
<dbReference type="PANTHER" id="PTHR20857:SF23">
    <property type="entry name" value="THIAMINE BIOSYNTHETIC BIFUNCTIONAL ENZYME"/>
    <property type="match status" value="1"/>
</dbReference>
<dbReference type="SUPFAM" id="SSF51391">
    <property type="entry name" value="Thiamin phosphate synthase"/>
    <property type="match status" value="1"/>
</dbReference>
<evidence type="ECO:0000256" key="4">
    <source>
        <dbReference type="ARBA" id="ARBA00022723"/>
    </source>
</evidence>
<evidence type="ECO:0000256" key="3">
    <source>
        <dbReference type="ARBA" id="ARBA00022679"/>
    </source>
</evidence>
<keyword evidence="12" id="KW-1185">Reference proteome</keyword>
<evidence type="ECO:0000256" key="9">
    <source>
        <dbReference type="ARBA" id="ARBA00047883"/>
    </source>
</evidence>
<keyword evidence="4" id="KW-0479">Metal-binding</keyword>
<dbReference type="InterPro" id="IPR013785">
    <property type="entry name" value="Aldolase_TIM"/>
</dbReference>
<organism evidence="11 12">
    <name type="scientific">Geodia barretti</name>
    <name type="common">Barrett's horny sponge</name>
    <dbReference type="NCBI Taxonomy" id="519541"/>
    <lineage>
        <taxon>Eukaryota</taxon>
        <taxon>Metazoa</taxon>
        <taxon>Porifera</taxon>
        <taxon>Demospongiae</taxon>
        <taxon>Heteroscleromorpha</taxon>
        <taxon>Tetractinellida</taxon>
        <taxon>Astrophorina</taxon>
        <taxon>Geodiidae</taxon>
        <taxon>Geodia</taxon>
    </lineage>
</organism>
<dbReference type="AlphaFoldDB" id="A0AA35QV48"/>
<dbReference type="CDD" id="cd00564">
    <property type="entry name" value="TMP_TenI"/>
    <property type="match status" value="1"/>
</dbReference>
<dbReference type="EMBL" id="CASHTH010000132">
    <property type="protein sequence ID" value="CAI7991941.1"/>
    <property type="molecule type" value="Genomic_DNA"/>
</dbReference>
<dbReference type="GO" id="GO:0046872">
    <property type="term" value="F:metal ion binding"/>
    <property type="evidence" value="ECO:0007669"/>
    <property type="project" value="UniProtKB-KW"/>
</dbReference>
<keyword evidence="3" id="KW-0808">Transferase</keyword>
<keyword evidence="5" id="KW-0460">Magnesium</keyword>
<comment type="catalytic activity">
    <reaction evidence="7">
        <text>4-methyl-5-(2-phosphooxyethyl)-thiazole + 4-amino-2-methyl-5-(diphosphooxymethyl)pyrimidine + H(+) = thiamine phosphate + diphosphate</text>
        <dbReference type="Rhea" id="RHEA:22328"/>
        <dbReference type="ChEBI" id="CHEBI:15378"/>
        <dbReference type="ChEBI" id="CHEBI:33019"/>
        <dbReference type="ChEBI" id="CHEBI:37575"/>
        <dbReference type="ChEBI" id="CHEBI:57841"/>
        <dbReference type="ChEBI" id="CHEBI:58296"/>
        <dbReference type="EC" id="2.5.1.3"/>
    </reaction>
</comment>
<evidence type="ECO:0000256" key="6">
    <source>
        <dbReference type="ARBA" id="ARBA00022977"/>
    </source>
</evidence>
<evidence type="ECO:0000256" key="8">
    <source>
        <dbReference type="ARBA" id="ARBA00047851"/>
    </source>
</evidence>
<evidence type="ECO:0000313" key="11">
    <source>
        <dbReference type="EMBL" id="CAI7991941.1"/>
    </source>
</evidence>
<dbReference type="HAMAP" id="MF_00097">
    <property type="entry name" value="TMP_synthase"/>
    <property type="match status" value="1"/>
</dbReference>
<evidence type="ECO:0000256" key="1">
    <source>
        <dbReference type="ARBA" id="ARBA00005165"/>
    </source>
</evidence>
<name>A0AA35QV48_GEOBA</name>
<dbReference type="InterPro" id="IPR036206">
    <property type="entry name" value="ThiamineP_synth_sf"/>
</dbReference>
<reference evidence="11" key="1">
    <citation type="submission" date="2023-03" db="EMBL/GenBank/DDBJ databases">
        <authorList>
            <person name="Steffen K."/>
            <person name="Cardenas P."/>
        </authorList>
    </citation>
    <scope>NUCLEOTIDE SEQUENCE</scope>
</reference>